<dbReference type="Proteomes" id="UP001194539">
    <property type="component" value="Unassembled WGS sequence"/>
</dbReference>
<organism evidence="1 2">
    <name type="scientific">Bradyrhizobium diversitatis</name>
    <dbReference type="NCBI Taxonomy" id="2755406"/>
    <lineage>
        <taxon>Bacteria</taxon>
        <taxon>Pseudomonadati</taxon>
        <taxon>Pseudomonadota</taxon>
        <taxon>Alphaproteobacteria</taxon>
        <taxon>Hyphomicrobiales</taxon>
        <taxon>Nitrobacteraceae</taxon>
        <taxon>Bradyrhizobium</taxon>
    </lineage>
</organism>
<dbReference type="EMBL" id="JACEGD010000061">
    <property type="protein sequence ID" value="MBH5391883.1"/>
    <property type="molecule type" value="Genomic_DNA"/>
</dbReference>
<evidence type="ECO:0000313" key="1">
    <source>
        <dbReference type="EMBL" id="MBH5391883.1"/>
    </source>
</evidence>
<reference evidence="1 2" key="1">
    <citation type="submission" date="2020-07" db="EMBL/GenBank/DDBJ databases">
        <title>Bradyrhizobium diversity isolated from nodules of indigenous legumes of Western Australia.</title>
        <authorList>
            <person name="Klepa M.S."/>
        </authorList>
    </citation>
    <scope>NUCLEOTIDE SEQUENCE [LARGE SCALE GENOMIC DNA]</scope>
    <source>
        <strain evidence="1 2">CNPSo 4019</strain>
    </source>
</reference>
<comment type="caution">
    <text evidence="1">The sequence shown here is derived from an EMBL/GenBank/DDBJ whole genome shotgun (WGS) entry which is preliminary data.</text>
</comment>
<proteinExistence type="predicted"/>
<accession>A0ABS0PF95</accession>
<gene>
    <name evidence="1" type="ORF">H1B27_37320</name>
</gene>
<evidence type="ECO:0000313" key="2">
    <source>
        <dbReference type="Proteomes" id="UP001194539"/>
    </source>
</evidence>
<sequence length="270" mass="31186">MREHAKLARFLVSSFPAIQLWAMITKVTRKHPVSRKIYDKHIQLFRYLNDAWIFTHLLRPELDKKAEELRGSKSSVKKEYLVPKRNQEVVSRRRDGDIGDVFKAQSDRGIFETNIVAIVSRVEAFIQDCLRIAILDKPEKLVLIGDKNIPLNLFLELEDRDVLLEAVIESRCQELLFAKPKDYLEKFAKVLSIDIKSEIFESFIEMKASRDVIVHNRGAINKIYVEKAGRKGRGAAGEELVVDEPYFTDVIENAKLLSGAIQRETEKKYK</sequence>
<name>A0ABS0PF95_9BRAD</name>
<dbReference type="RefSeq" id="WP_197969471.1">
    <property type="nucleotide sequence ID" value="NZ_JACEGD010000061.1"/>
</dbReference>
<keyword evidence="2" id="KW-1185">Reference proteome</keyword>
<protein>
    <submittedName>
        <fullName evidence="1">Uncharacterized protein</fullName>
    </submittedName>
</protein>